<organism evidence="1 2">
    <name type="scientific">Erwinia tasmaniensis (strain DSM 17950 / CFBP 7177 / CIP 109463 / NCPPB 4357 / Et1/99)</name>
    <dbReference type="NCBI Taxonomy" id="465817"/>
    <lineage>
        <taxon>Bacteria</taxon>
        <taxon>Pseudomonadati</taxon>
        <taxon>Pseudomonadota</taxon>
        <taxon>Gammaproteobacteria</taxon>
        <taxon>Enterobacterales</taxon>
        <taxon>Erwiniaceae</taxon>
        <taxon>Erwinia</taxon>
    </lineage>
</organism>
<dbReference type="AlphaFoldDB" id="B2VB53"/>
<name>B2VB53_ERWT9</name>
<dbReference type="InterPro" id="IPR016032">
    <property type="entry name" value="Sig_transdc_resp-reg_C-effctor"/>
</dbReference>
<accession>B2VB53</accession>
<reference evidence="1 2" key="1">
    <citation type="journal article" date="2008" name="Environ. Microbiol.">
        <title>The genome of Erwinia tasmaniensis strain Et1/99, a non-pathogenic bacterium in the genus Erwinia.</title>
        <authorList>
            <person name="Kube M."/>
            <person name="Migdoll A.M."/>
            <person name="Mueller I."/>
            <person name="Kuhl H."/>
            <person name="Beck A."/>
            <person name="Reinhardt R."/>
            <person name="Geider K."/>
        </authorList>
    </citation>
    <scope>NUCLEOTIDE SEQUENCE [LARGE SCALE GENOMIC DNA]</scope>
    <source>
        <strain evidence="2">DSM 17950 / CFBP 7177 / CIP 109463 / NCPPB 4357 / Et1/99</strain>
        <plasmid evidence="2">pET46</plasmid>
    </source>
</reference>
<dbReference type="GO" id="GO:0006355">
    <property type="term" value="P:regulation of DNA-templated transcription"/>
    <property type="evidence" value="ECO:0007669"/>
    <property type="project" value="InterPro"/>
</dbReference>
<evidence type="ECO:0000313" key="1">
    <source>
        <dbReference type="EMBL" id="CAO95041.1"/>
    </source>
</evidence>
<geneLocation type="plasmid" evidence="1 2">
    <name>pET46</name>
</geneLocation>
<proteinExistence type="predicted"/>
<keyword evidence="1" id="KW-0614">Plasmid</keyword>
<dbReference type="SUPFAM" id="SSF46894">
    <property type="entry name" value="C-terminal effector domain of the bipartite response regulators"/>
    <property type="match status" value="1"/>
</dbReference>
<evidence type="ECO:0000313" key="2">
    <source>
        <dbReference type="Proteomes" id="UP000001726"/>
    </source>
</evidence>
<sequence>MAAVDPSQFFPLRKSFPELTDIQLANVCLFCTGCSYNDISDLRGVSLDSVKESLKIAQSNLGLHSSQTLRIVVLSRLFMHTALSVAITPNPTSNYDSK</sequence>
<dbReference type="GO" id="GO:0003677">
    <property type="term" value="F:DNA binding"/>
    <property type="evidence" value="ECO:0007669"/>
    <property type="project" value="InterPro"/>
</dbReference>
<dbReference type="KEGG" id="eta:ETA_pET460510"/>
<dbReference type="HOGENOM" id="CLU_184333_1_0_6"/>
<gene>
    <name evidence="1" type="primary">traJ</name>
    <name evidence="1" type="ordered locus">ETA_pET460510</name>
</gene>
<protein>
    <submittedName>
        <fullName evidence="1">TraJ protein</fullName>
    </submittedName>
</protein>
<keyword evidence="2" id="KW-1185">Reference proteome</keyword>
<dbReference type="Proteomes" id="UP000001726">
    <property type="component" value="Plasmid pET46"/>
</dbReference>
<dbReference type="EMBL" id="CU468133">
    <property type="protein sequence ID" value="CAO95041.1"/>
    <property type="molecule type" value="Genomic_DNA"/>
</dbReference>